<dbReference type="SUPFAM" id="SSF53448">
    <property type="entry name" value="Nucleotide-diphospho-sugar transferases"/>
    <property type="match status" value="1"/>
</dbReference>
<protein>
    <submittedName>
        <fullName evidence="9">Molybdenum cofactor guanylyltransferase</fullName>
    </submittedName>
</protein>
<keyword evidence="5" id="KW-0460">Magnesium</keyword>
<dbReference type="CDD" id="cd02503">
    <property type="entry name" value="MobA"/>
    <property type="match status" value="1"/>
</dbReference>
<evidence type="ECO:0000256" key="2">
    <source>
        <dbReference type="ARBA" id="ARBA00022679"/>
    </source>
</evidence>
<comment type="caution">
    <text evidence="9">The sequence shown here is derived from an EMBL/GenBank/DDBJ whole genome shotgun (WGS) entry which is preliminary data.</text>
</comment>
<reference evidence="9 10" key="1">
    <citation type="submission" date="2024-07" db="EMBL/GenBank/DDBJ databases">
        <title>Molecular mechanisms and environmental adaptations of flagellar loss and biofilm growth of Rhodanobacter under environmental stress.</title>
        <authorList>
            <person name="Chen M."/>
        </authorList>
    </citation>
    <scope>NUCLEOTIDE SEQUENCE [LARGE SCALE GENOMIC DNA]</scope>
    <source>
        <strain evidence="9 10">RS22</strain>
    </source>
</reference>
<evidence type="ECO:0000256" key="5">
    <source>
        <dbReference type="ARBA" id="ARBA00022842"/>
    </source>
</evidence>
<dbReference type="Proteomes" id="UP001562159">
    <property type="component" value="Unassembled WGS sequence"/>
</dbReference>
<dbReference type="Pfam" id="PF12804">
    <property type="entry name" value="NTP_transf_3"/>
    <property type="match status" value="1"/>
</dbReference>
<keyword evidence="4" id="KW-0547">Nucleotide-binding</keyword>
<keyword evidence="6" id="KW-0342">GTP-binding</keyword>
<evidence type="ECO:0000256" key="6">
    <source>
        <dbReference type="ARBA" id="ARBA00023134"/>
    </source>
</evidence>
<keyword evidence="3" id="KW-0479">Metal-binding</keyword>
<sequence length="190" mass="20489">MATIAEDRPCIGVLLAGGQSSRMGCDKALLDWHGQPLIEHQLATLRAAGVDALRVSGERPAHRGVADLAPQLGPVGGLMSVAASVTAEAELLVIPVDMPRLSGALLQRLRTERRQARSVAFAEHVLPWRFRLDAASRALLQTLAQSAEKRARSLRALQAAMETEALALSKDEAAQLVDCNTPELWNEMSR</sequence>
<accession>A0ABV4ANK3</accession>
<proteinExistence type="predicted"/>
<dbReference type="PANTHER" id="PTHR19136">
    <property type="entry name" value="MOLYBDENUM COFACTOR GUANYLYLTRANSFERASE"/>
    <property type="match status" value="1"/>
</dbReference>
<organism evidence="9 10">
    <name type="scientific">Rhodanobacter humi</name>
    <dbReference type="NCBI Taxonomy" id="1888173"/>
    <lineage>
        <taxon>Bacteria</taxon>
        <taxon>Pseudomonadati</taxon>
        <taxon>Pseudomonadota</taxon>
        <taxon>Gammaproteobacteria</taxon>
        <taxon>Lysobacterales</taxon>
        <taxon>Rhodanobacteraceae</taxon>
        <taxon>Rhodanobacter</taxon>
    </lineage>
</organism>
<name>A0ABV4ANK3_9GAMM</name>
<gene>
    <name evidence="9" type="ORF">AB7878_03900</name>
</gene>
<dbReference type="EMBL" id="JBGBPY010000001">
    <property type="protein sequence ID" value="MEY2181550.1"/>
    <property type="molecule type" value="Genomic_DNA"/>
</dbReference>
<dbReference type="PANTHER" id="PTHR19136:SF81">
    <property type="entry name" value="MOLYBDENUM COFACTOR GUANYLYLTRANSFERASE"/>
    <property type="match status" value="1"/>
</dbReference>
<keyword evidence="1" id="KW-0963">Cytoplasm</keyword>
<keyword evidence="7" id="KW-0501">Molybdenum cofactor biosynthesis</keyword>
<dbReference type="GO" id="GO:0016779">
    <property type="term" value="F:nucleotidyltransferase activity"/>
    <property type="evidence" value="ECO:0007669"/>
    <property type="project" value="UniProtKB-KW"/>
</dbReference>
<dbReference type="InterPro" id="IPR025877">
    <property type="entry name" value="MobA-like_NTP_Trfase"/>
</dbReference>
<dbReference type="InterPro" id="IPR013482">
    <property type="entry name" value="Molybde_CF_guanTrfase"/>
</dbReference>
<evidence type="ECO:0000256" key="7">
    <source>
        <dbReference type="ARBA" id="ARBA00023150"/>
    </source>
</evidence>
<keyword evidence="2" id="KW-0808">Transferase</keyword>
<dbReference type="Gene3D" id="3.90.550.10">
    <property type="entry name" value="Spore Coat Polysaccharide Biosynthesis Protein SpsA, Chain A"/>
    <property type="match status" value="1"/>
</dbReference>
<feature type="domain" description="MobA-like NTP transferase" evidence="8">
    <location>
        <begin position="12"/>
        <end position="156"/>
    </location>
</feature>
<keyword evidence="9" id="KW-0548">Nucleotidyltransferase</keyword>
<evidence type="ECO:0000259" key="8">
    <source>
        <dbReference type="Pfam" id="PF12804"/>
    </source>
</evidence>
<evidence type="ECO:0000313" key="9">
    <source>
        <dbReference type="EMBL" id="MEY2181550.1"/>
    </source>
</evidence>
<keyword evidence="10" id="KW-1185">Reference proteome</keyword>
<evidence type="ECO:0000256" key="1">
    <source>
        <dbReference type="ARBA" id="ARBA00022490"/>
    </source>
</evidence>
<evidence type="ECO:0000256" key="3">
    <source>
        <dbReference type="ARBA" id="ARBA00022723"/>
    </source>
</evidence>
<dbReference type="InterPro" id="IPR029044">
    <property type="entry name" value="Nucleotide-diphossugar_trans"/>
</dbReference>
<evidence type="ECO:0000313" key="10">
    <source>
        <dbReference type="Proteomes" id="UP001562159"/>
    </source>
</evidence>
<evidence type="ECO:0000256" key="4">
    <source>
        <dbReference type="ARBA" id="ARBA00022741"/>
    </source>
</evidence>